<dbReference type="Proteomes" id="UP000015104">
    <property type="component" value="Unassembled WGS sequence"/>
</dbReference>
<name>T1JXR5_TETUR</name>
<evidence type="ECO:0000313" key="2">
    <source>
        <dbReference type="Proteomes" id="UP000015104"/>
    </source>
</evidence>
<accession>T1JXR5</accession>
<evidence type="ECO:0000313" key="1">
    <source>
        <dbReference type="EnsemblMetazoa" id="tetur02g12960.1"/>
    </source>
</evidence>
<protein>
    <submittedName>
        <fullName evidence="1">Uncharacterized protein</fullName>
    </submittedName>
</protein>
<dbReference type="EnsemblMetazoa" id="tetur02g12960.1">
    <property type="protein sequence ID" value="tetur02g12960.1"/>
    <property type="gene ID" value="tetur02g12960"/>
</dbReference>
<proteinExistence type="predicted"/>
<keyword evidence="2" id="KW-1185">Reference proteome</keyword>
<sequence length="232" mass="26529">MLPRFVIGLLNHRGHCYLIAALVPLLHSFPFLEFLLKDHEKFLLQYLAGRLTGNNLIMDRGDAGIEFNPECFQEVPTKWVLNGLLYDELVDALCLYCNPNYDNFKNGGDEKNSYSLFVNASRILAFAVDFKENAELSLLTELMLDVSGFVHSYVHFSSTVCFTCYKSSAGLDYGGFYHPFQDDDKAGEEHTYVHMRMNDDFYDYSGRYSEVKEGDVYIQVQDFGNYKPSGGF</sequence>
<dbReference type="EMBL" id="CAEY01000835">
    <property type="status" value="NOT_ANNOTATED_CDS"/>
    <property type="molecule type" value="Genomic_DNA"/>
</dbReference>
<organism evidence="1 2">
    <name type="scientific">Tetranychus urticae</name>
    <name type="common">Two-spotted spider mite</name>
    <dbReference type="NCBI Taxonomy" id="32264"/>
    <lineage>
        <taxon>Eukaryota</taxon>
        <taxon>Metazoa</taxon>
        <taxon>Ecdysozoa</taxon>
        <taxon>Arthropoda</taxon>
        <taxon>Chelicerata</taxon>
        <taxon>Arachnida</taxon>
        <taxon>Acari</taxon>
        <taxon>Acariformes</taxon>
        <taxon>Trombidiformes</taxon>
        <taxon>Prostigmata</taxon>
        <taxon>Eleutherengona</taxon>
        <taxon>Raphignathae</taxon>
        <taxon>Tetranychoidea</taxon>
        <taxon>Tetranychidae</taxon>
        <taxon>Tetranychus</taxon>
    </lineage>
</organism>
<reference evidence="1" key="2">
    <citation type="submission" date="2015-06" db="UniProtKB">
        <authorList>
            <consortium name="EnsemblMetazoa"/>
        </authorList>
    </citation>
    <scope>IDENTIFICATION</scope>
</reference>
<dbReference type="AlphaFoldDB" id="T1JXR5"/>
<reference evidence="2" key="1">
    <citation type="submission" date="2011-08" db="EMBL/GenBank/DDBJ databases">
        <authorList>
            <person name="Rombauts S."/>
        </authorList>
    </citation>
    <scope>NUCLEOTIDE SEQUENCE</scope>
    <source>
        <strain evidence="2">London</strain>
    </source>
</reference>
<dbReference type="HOGENOM" id="CLU_1196222_0_0_1"/>